<dbReference type="GO" id="GO:0005634">
    <property type="term" value="C:nucleus"/>
    <property type="evidence" value="ECO:0007669"/>
    <property type="project" value="UniProtKB-SubCell"/>
</dbReference>
<dbReference type="SMART" id="SM00360">
    <property type="entry name" value="RRM"/>
    <property type="match status" value="1"/>
</dbReference>
<feature type="compositionally biased region" description="Polar residues" evidence="5">
    <location>
        <begin position="219"/>
        <end position="240"/>
    </location>
</feature>
<dbReference type="Proteomes" id="UP001497497">
    <property type="component" value="Unassembled WGS sequence"/>
</dbReference>
<feature type="region of interest" description="Disordered" evidence="5">
    <location>
        <begin position="113"/>
        <end position="188"/>
    </location>
</feature>
<evidence type="ECO:0000256" key="5">
    <source>
        <dbReference type="SAM" id="MobiDB-lite"/>
    </source>
</evidence>
<dbReference type="Gene3D" id="3.30.70.330">
    <property type="match status" value="1"/>
</dbReference>
<keyword evidence="8" id="KW-1185">Reference proteome</keyword>
<dbReference type="InterPro" id="IPR035979">
    <property type="entry name" value="RBD_domain_sf"/>
</dbReference>
<accession>A0AAV2GY06</accession>
<dbReference type="PANTHER" id="PTHR48038">
    <property type="entry name" value="RIBONUCLEOPROTEIN RB97D"/>
    <property type="match status" value="1"/>
</dbReference>
<evidence type="ECO:0000256" key="2">
    <source>
        <dbReference type="ARBA" id="ARBA00022884"/>
    </source>
</evidence>
<evidence type="ECO:0000313" key="8">
    <source>
        <dbReference type="Proteomes" id="UP001497497"/>
    </source>
</evidence>
<dbReference type="Pfam" id="PF00076">
    <property type="entry name" value="RRM_1"/>
    <property type="match status" value="1"/>
</dbReference>
<organism evidence="7 8">
    <name type="scientific">Lymnaea stagnalis</name>
    <name type="common">Great pond snail</name>
    <name type="synonym">Helix stagnalis</name>
    <dbReference type="NCBI Taxonomy" id="6523"/>
    <lineage>
        <taxon>Eukaryota</taxon>
        <taxon>Metazoa</taxon>
        <taxon>Spiralia</taxon>
        <taxon>Lophotrochozoa</taxon>
        <taxon>Mollusca</taxon>
        <taxon>Gastropoda</taxon>
        <taxon>Heterobranchia</taxon>
        <taxon>Euthyneura</taxon>
        <taxon>Panpulmonata</taxon>
        <taxon>Hygrophila</taxon>
        <taxon>Lymnaeoidea</taxon>
        <taxon>Lymnaeidae</taxon>
        <taxon>Lymnaea</taxon>
    </lineage>
</organism>
<dbReference type="SUPFAM" id="SSF54928">
    <property type="entry name" value="RNA-binding domain, RBD"/>
    <property type="match status" value="1"/>
</dbReference>
<feature type="compositionally biased region" description="Polar residues" evidence="5">
    <location>
        <begin position="294"/>
        <end position="308"/>
    </location>
</feature>
<reference evidence="7 8" key="1">
    <citation type="submission" date="2024-04" db="EMBL/GenBank/DDBJ databases">
        <authorList>
            <consortium name="Genoscope - CEA"/>
            <person name="William W."/>
        </authorList>
    </citation>
    <scope>NUCLEOTIDE SEQUENCE [LARGE SCALE GENOMIC DNA]</scope>
</reference>
<keyword evidence="3" id="KW-0539">Nucleus</keyword>
<evidence type="ECO:0000256" key="1">
    <source>
        <dbReference type="ARBA" id="ARBA00004123"/>
    </source>
</evidence>
<feature type="region of interest" description="Disordered" evidence="5">
    <location>
        <begin position="210"/>
        <end position="308"/>
    </location>
</feature>
<gene>
    <name evidence="7" type="ORF">GSLYS_00000502001</name>
</gene>
<comment type="subcellular location">
    <subcellularLocation>
        <location evidence="1">Nucleus</location>
    </subcellularLocation>
</comment>
<dbReference type="PROSITE" id="PS50102">
    <property type="entry name" value="RRM"/>
    <property type="match status" value="1"/>
</dbReference>
<feature type="region of interest" description="Disordered" evidence="5">
    <location>
        <begin position="1"/>
        <end position="37"/>
    </location>
</feature>
<dbReference type="PANTHER" id="PTHR48038:SF3">
    <property type="entry name" value="SPLICING FACTOR, ARGININE_SERINE-RICH 1-RELATED"/>
    <property type="match status" value="1"/>
</dbReference>
<dbReference type="EMBL" id="CAXITT010000004">
    <property type="protein sequence ID" value="CAL1526325.1"/>
    <property type="molecule type" value="Genomic_DNA"/>
</dbReference>
<feature type="compositionally biased region" description="Polar residues" evidence="5">
    <location>
        <begin position="17"/>
        <end position="36"/>
    </location>
</feature>
<comment type="caution">
    <text evidence="7">The sequence shown here is derived from an EMBL/GenBank/DDBJ whole genome shotgun (WGS) entry which is preliminary data.</text>
</comment>
<feature type="compositionally biased region" description="Basic residues" evidence="5">
    <location>
        <begin position="244"/>
        <end position="255"/>
    </location>
</feature>
<evidence type="ECO:0000256" key="4">
    <source>
        <dbReference type="PROSITE-ProRule" id="PRU00176"/>
    </source>
</evidence>
<dbReference type="InterPro" id="IPR000504">
    <property type="entry name" value="RRM_dom"/>
</dbReference>
<name>A0AAV2GY06_LYMST</name>
<keyword evidence="2 4" id="KW-0694">RNA-binding</keyword>
<evidence type="ECO:0000259" key="6">
    <source>
        <dbReference type="PROSITE" id="PS50102"/>
    </source>
</evidence>
<dbReference type="InterPro" id="IPR003954">
    <property type="entry name" value="RRM_euk-type"/>
</dbReference>
<dbReference type="GO" id="GO:0003723">
    <property type="term" value="F:RNA binding"/>
    <property type="evidence" value="ECO:0007669"/>
    <property type="project" value="UniProtKB-UniRule"/>
</dbReference>
<evidence type="ECO:0000313" key="7">
    <source>
        <dbReference type="EMBL" id="CAL1526325.1"/>
    </source>
</evidence>
<dbReference type="AlphaFoldDB" id="A0AAV2GY06"/>
<proteinExistence type="predicted"/>
<dbReference type="SMART" id="SM00361">
    <property type="entry name" value="RRM_1"/>
    <property type="match status" value="1"/>
</dbReference>
<dbReference type="InterPro" id="IPR012677">
    <property type="entry name" value="Nucleotide-bd_a/b_plait_sf"/>
</dbReference>
<feature type="compositionally biased region" description="Basic and acidic residues" evidence="5">
    <location>
        <begin position="268"/>
        <end position="285"/>
    </location>
</feature>
<evidence type="ECO:0000256" key="3">
    <source>
        <dbReference type="ARBA" id="ARBA00023242"/>
    </source>
</evidence>
<sequence length="308" mass="35371">MTKYVDYGEGNYKSDRQLSSTSYRDTRRTNSSSSETGHFGGFRVYVGDIGQRIGRTDLEREFGQYGPVTDVWMGRKREPTSQNYAFVVYRYPEDADEAVRDRNGRKVCGRQVRVEHAKPVNSNPRRHRGSWDYRGRGDYNSSRGGGQQRRRSRERYNSNRRCVLMHDSFSDSSPKKSRKRSASSSPDPKLKYVLFFGHINLIFFLYPRKSKKSKKEISVTPSPSRQNQQIQDSDSGSLSSTPPPKKKKKKPKQRGHSSSQSPQASDEYDARQYQKSQDGRGDGRKIRPAKNKNKTNYDGNDGYSSDDN</sequence>
<feature type="domain" description="RRM" evidence="6">
    <location>
        <begin position="42"/>
        <end position="119"/>
    </location>
</feature>
<protein>
    <recommendedName>
        <fullName evidence="6">RRM domain-containing protein</fullName>
    </recommendedName>
</protein>